<accession>A0A840LBZ4</accession>
<evidence type="ECO:0000256" key="5">
    <source>
        <dbReference type="PIRNR" id="PIRNR005763"/>
    </source>
</evidence>
<evidence type="ECO:0000256" key="1">
    <source>
        <dbReference type="ARBA" id="ARBA00008110"/>
    </source>
</evidence>
<evidence type="ECO:0000256" key="3">
    <source>
        <dbReference type="ARBA" id="ARBA00022505"/>
    </source>
</evidence>
<dbReference type="InterPro" id="IPR036388">
    <property type="entry name" value="WH-like_DNA-bd_sf"/>
</dbReference>
<dbReference type="PANTHER" id="PTHR30432:SF1">
    <property type="entry name" value="DNA-BINDING TRANSCRIPTIONAL DUAL REGULATOR MODE"/>
    <property type="match status" value="1"/>
</dbReference>
<evidence type="ECO:0000256" key="4">
    <source>
        <dbReference type="ARBA" id="ARBA00022737"/>
    </source>
</evidence>
<keyword evidence="2 5" id="KW-0813">Transport</keyword>
<evidence type="ECO:0000256" key="2">
    <source>
        <dbReference type="ARBA" id="ARBA00022448"/>
    </source>
</evidence>
<reference evidence="8 9" key="1">
    <citation type="submission" date="2020-08" db="EMBL/GenBank/DDBJ databases">
        <title>Functional genomics of gut bacteria from endangered species of beetles.</title>
        <authorList>
            <person name="Carlos-Shanley C."/>
        </authorList>
    </citation>
    <scope>NUCLEOTIDE SEQUENCE [LARGE SCALE GENOMIC DNA]</scope>
    <source>
        <strain evidence="8 9">S00239</strain>
    </source>
</reference>
<dbReference type="GO" id="GO:0030151">
    <property type="term" value="F:molybdenum ion binding"/>
    <property type="evidence" value="ECO:0007669"/>
    <property type="project" value="UniProtKB-UniRule"/>
</dbReference>
<dbReference type="Gene3D" id="1.10.10.10">
    <property type="entry name" value="Winged helix-like DNA-binding domain superfamily/Winged helix DNA-binding domain"/>
    <property type="match status" value="1"/>
</dbReference>
<dbReference type="InterPro" id="IPR036390">
    <property type="entry name" value="WH_DNA-bd_sf"/>
</dbReference>
<dbReference type="Gene3D" id="2.40.50.100">
    <property type="match status" value="2"/>
</dbReference>
<comment type="similarity">
    <text evidence="1 5">Belongs to the ModE family.</text>
</comment>
<dbReference type="Pfam" id="PF03459">
    <property type="entry name" value="TOBE"/>
    <property type="match status" value="2"/>
</dbReference>
<feature type="domain" description="Mop" evidence="7">
    <location>
        <begin position="212"/>
        <end position="278"/>
    </location>
</feature>
<dbReference type="RefSeq" id="WP_184303862.1">
    <property type="nucleotide sequence ID" value="NZ_JACHLP010000010.1"/>
</dbReference>
<dbReference type="PROSITE" id="PS51866">
    <property type="entry name" value="MOP"/>
    <property type="match status" value="2"/>
</dbReference>
<dbReference type="Pfam" id="PF00126">
    <property type="entry name" value="HTH_1"/>
    <property type="match status" value="1"/>
</dbReference>
<dbReference type="NCBIfam" id="TIGR00638">
    <property type="entry name" value="Mop"/>
    <property type="match status" value="2"/>
</dbReference>
<dbReference type="PIRSF" id="PIRSF005763">
    <property type="entry name" value="Txn_reg_ModE"/>
    <property type="match status" value="1"/>
</dbReference>
<evidence type="ECO:0000313" key="8">
    <source>
        <dbReference type="EMBL" id="MBB4845676.1"/>
    </source>
</evidence>
<dbReference type="GO" id="GO:0003700">
    <property type="term" value="F:DNA-binding transcription factor activity"/>
    <property type="evidence" value="ECO:0007669"/>
    <property type="project" value="InterPro"/>
</dbReference>
<dbReference type="InterPro" id="IPR000847">
    <property type="entry name" value="LysR_HTH_N"/>
</dbReference>
<dbReference type="InterPro" id="IPR008995">
    <property type="entry name" value="Mo/tungstate-bd_C_term_dom"/>
</dbReference>
<evidence type="ECO:0000259" key="7">
    <source>
        <dbReference type="PROSITE" id="PS51866"/>
    </source>
</evidence>
<dbReference type="InterPro" id="IPR016462">
    <property type="entry name" value="ModE"/>
</dbReference>
<sequence>MSDNKKHDSQPLHLGLAAELRLNLQGQDLAGARQLALLAEIARLGSLTHAAKAVGYSYKGAWNAIEQMSNLAGEPLLDRVAGGKGGGFTRLTERGAQLLRNYELIQQEHARFVARLNRQSQGLSADYALMGSIAMKTSARNQFAGTISALRTGAVNDEIELSIIGGQTLVATVTRESSQELALAIGAKAFALVKASSVLLVAGAEAGPGGLRLSARNQLRGVVSRLVEGAVNNEVVLSLPGGGTVAAIVSQAGAEALGLAVGLEAVAVFNASSVILGVST</sequence>
<evidence type="ECO:0000256" key="6">
    <source>
        <dbReference type="PIRSR" id="PIRSR005763-1"/>
    </source>
</evidence>
<feature type="region of interest" description="Required for dimer formation and molybdate binding" evidence="6">
    <location>
        <begin position="137"/>
        <end position="145"/>
    </location>
</feature>
<dbReference type="AlphaFoldDB" id="A0A840LBZ4"/>
<name>A0A840LBZ4_9BURK</name>
<dbReference type="EMBL" id="JACHLP010000010">
    <property type="protein sequence ID" value="MBB4845676.1"/>
    <property type="molecule type" value="Genomic_DNA"/>
</dbReference>
<dbReference type="InterPro" id="IPR051815">
    <property type="entry name" value="Molybdate_resp_trans_reg"/>
</dbReference>
<protein>
    <submittedName>
        <fullName evidence="8">Molybdate transport system regulatory protein</fullName>
    </submittedName>
</protein>
<gene>
    <name evidence="8" type="ORF">HNP55_004228</name>
</gene>
<dbReference type="GO" id="GO:0015689">
    <property type="term" value="P:molybdate ion transport"/>
    <property type="evidence" value="ECO:0007669"/>
    <property type="project" value="UniProtKB-UniRule"/>
</dbReference>
<feature type="domain" description="Mop" evidence="7">
    <location>
        <begin position="136"/>
        <end position="202"/>
    </location>
</feature>
<dbReference type="SUPFAM" id="SSF46785">
    <property type="entry name" value="Winged helix' DNA-binding domain"/>
    <property type="match status" value="1"/>
</dbReference>
<keyword evidence="3 5" id="KW-0500">Molybdenum</keyword>
<dbReference type="SUPFAM" id="SSF50331">
    <property type="entry name" value="MOP-like"/>
    <property type="match status" value="2"/>
</dbReference>
<keyword evidence="9" id="KW-1185">Reference proteome</keyword>
<evidence type="ECO:0000313" key="9">
    <source>
        <dbReference type="Proteomes" id="UP000562027"/>
    </source>
</evidence>
<dbReference type="InterPro" id="IPR005116">
    <property type="entry name" value="Transp-assoc_OB_typ1"/>
</dbReference>
<comment type="caution">
    <text evidence="8">The sequence shown here is derived from an EMBL/GenBank/DDBJ whole genome shotgun (WGS) entry which is preliminary data.</text>
</comment>
<dbReference type="Proteomes" id="UP000562027">
    <property type="component" value="Unassembled WGS sequence"/>
</dbReference>
<dbReference type="PANTHER" id="PTHR30432">
    <property type="entry name" value="TRANSCRIPTIONAL REGULATOR MODE"/>
    <property type="match status" value="1"/>
</dbReference>
<dbReference type="InterPro" id="IPR004606">
    <property type="entry name" value="Mop_domain"/>
</dbReference>
<organism evidence="8 9">
    <name type="scientific">Roseateles oligotrophus</name>
    <dbReference type="NCBI Taxonomy" id="1769250"/>
    <lineage>
        <taxon>Bacteria</taxon>
        <taxon>Pseudomonadati</taxon>
        <taxon>Pseudomonadota</taxon>
        <taxon>Betaproteobacteria</taxon>
        <taxon>Burkholderiales</taxon>
        <taxon>Sphaerotilaceae</taxon>
        <taxon>Roseateles</taxon>
    </lineage>
</organism>
<keyword evidence="4" id="KW-0677">Repeat</keyword>
<proteinExistence type="inferred from homology"/>